<keyword evidence="5 10" id="KW-0949">S-adenosyl-L-methionine</keyword>
<evidence type="ECO:0000256" key="5">
    <source>
        <dbReference type="ARBA" id="ARBA00022691"/>
    </source>
</evidence>
<dbReference type="PROSITE" id="PS01087">
    <property type="entry name" value="RADICAL_ACTIVATING"/>
    <property type="match status" value="1"/>
</dbReference>
<keyword evidence="8 10" id="KW-0408">Iron</keyword>
<organism evidence="13 14">
    <name type="scientific">Atopobium deltae</name>
    <dbReference type="NCBI Taxonomy" id="1393034"/>
    <lineage>
        <taxon>Bacteria</taxon>
        <taxon>Bacillati</taxon>
        <taxon>Actinomycetota</taxon>
        <taxon>Coriobacteriia</taxon>
        <taxon>Coriobacteriales</taxon>
        <taxon>Atopobiaceae</taxon>
        <taxon>Atopobium</taxon>
    </lineage>
</organism>
<dbReference type="PANTHER" id="PTHR30352:SF5">
    <property type="entry name" value="PYRUVATE FORMATE-LYASE 1-ACTIVATING ENZYME"/>
    <property type="match status" value="1"/>
</dbReference>
<evidence type="ECO:0000256" key="6">
    <source>
        <dbReference type="ARBA" id="ARBA00022723"/>
    </source>
</evidence>
<proteinExistence type="inferred from homology"/>
<evidence type="ECO:0000313" key="13">
    <source>
        <dbReference type="EMBL" id="KXB35279.1"/>
    </source>
</evidence>
<accession>A0A133XWH0</accession>
<dbReference type="Proteomes" id="UP000070675">
    <property type="component" value="Unassembled WGS sequence"/>
</dbReference>
<feature type="domain" description="Radical SAM core" evidence="12">
    <location>
        <begin position="30"/>
        <end position="268"/>
    </location>
</feature>
<keyword evidence="6 10" id="KW-0479">Metal-binding</keyword>
<dbReference type="GO" id="GO:0051539">
    <property type="term" value="F:4 iron, 4 sulfur cluster binding"/>
    <property type="evidence" value="ECO:0007669"/>
    <property type="project" value="UniProtKB-UniRule"/>
</dbReference>
<comment type="catalytic activity">
    <reaction evidence="10">
        <text>glycyl-[formate C-acetyltransferase] + reduced [flavodoxin] + S-adenosyl-L-methionine = glycin-2-yl radical-[formate C-acetyltransferase] + semiquinone [flavodoxin] + 5'-deoxyadenosine + L-methionine + H(+)</text>
        <dbReference type="Rhea" id="RHEA:19225"/>
        <dbReference type="Rhea" id="RHEA-COMP:10622"/>
        <dbReference type="Rhea" id="RHEA-COMP:12190"/>
        <dbReference type="Rhea" id="RHEA-COMP:12191"/>
        <dbReference type="Rhea" id="RHEA-COMP:14480"/>
        <dbReference type="ChEBI" id="CHEBI:15378"/>
        <dbReference type="ChEBI" id="CHEBI:17319"/>
        <dbReference type="ChEBI" id="CHEBI:29947"/>
        <dbReference type="ChEBI" id="CHEBI:32722"/>
        <dbReference type="ChEBI" id="CHEBI:57618"/>
        <dbReference type="ChEBI" id="CHEBI:57844"/>
        <dbReference type="ChEBI" id="CHEBI:59789"/>
        <dbReference type="ChEBI" id="CHEBI:140311"/>
        <dbReference type="EC" id="1.97.1.4"/>
    </reaction>
</comment>
<dbReference type="STRING" id="1393034.HMPREF3192_00359"/>
<evidence type="ECO:0000256" key="11">
    <source>
        <dbReference type="SAM" id="MobiDB-lite"/>
    </source>
</evidence>
<name>A0A133XWH0_9ACTN</name>
<dbReference type="InterPro" id="IPR007197">
    <property type="entry name" value="rSAM"/>
</dbReference>
<gene>
    <name evidence="13" type="ORF">HMPREF3192_00359</name>
</gene>
<keyword evidence="10" id="KW-0963">Cytoplasm</keyword>
<dbReference type="InterPro" id="IPR058240">
    <property type="entry name" value="rSAM_sf"/>
</dbReference>
<comment type="subcellular location">
    <subcellularLocation>
        <location evidence="10">Cytoplasm</location>
    </subcellularLocation>
</comment>
<evidence type="ECO:0000259" key="12">
    <source>
        <dbReference type="PROSITE" id="PS51918"/>
    </source>
</evidence>
<keyword evidence="4 10" id="KW-0004">4Fe-4S</keyword>
<evidence type="ECO:0000256" key="1">
    <source>
        <dbReference type="ARBA" id="ARBA00003141"/>
    </source>
</evidence>
<evidence type="ECO:0000256" key="3">
    <source>
        <dbReference type="ARBA" id="ARBA00021356"/>
    </source>
</evidence>
<dbReference type="CDD" id="cd01335">
    <property type="entry name" value="Radical_SAM"/>
    <property type="match status" value="1"/>
</dbReference>
<keyword evidence="14" id="KW-1185">Reference proteome</keyword>
<dbReference type="GO" id="GO:0046872">
    <property type="term" value="F:metal ion binding"/>
    <property type="evidence" value="ECO:0007669"/>
    <property type="project" value="UniProtKB-UniRule"/>
</dbReference>
<dbReference type="GO" id="GO:0005737">
    <property type="term" value="C:cytoplasm"/>
    <property type="evidence" value="ECO:0007669"/>
    <property type="project" value="UniProtKB-SubCell"/>
</dbReference>
<dbReference type="Gene3D" id="3.20.20.70">
    <property type="entry name" value="Aldolase class I"/>
    <property type="match status" value="1"/>
</dbReference>
<dbReference type="GO" id="GO:0016829">
    <property type="term" value="F:lyase activity"/>
    <property type="evidence" value="ECO:0007669"/>
    <property type="project" value="UniProtKB-KW"/>
</dbReference>
<dbReference type="PANTHER" id="PTHR30352">
    <property type="entry name" value="PYRUVATE FORMATE-LYASE-ACTIVATING ENZYME"/>
    <property type="match status" value="1"/>
</dbReference>
<evidence type="ECO:0000256" key="2">
    <source>
        <dbReference type="ARBA" id="ARBA00009777"/>
    </source>
</evidence>
<dbReference type="NCBIfam" id="TIGR02493">
    <property type="entry name" value="PFLA"/>
    <property type="match status" value="1"/>
</dbReference>
<dbReference type="SFLD" id="SFLDS00029">
    <property type="entry name" value="Radical_SAM"/>
    <property type="match status" value="1"/>
</dbReference>
<dbReference type="Pfam" id="PF13353">
    <property type="entry name" value="Fer4_12"/>
    <property type="match status" value="1"/>
</dbReference>
<feature type="region of interest" description="Disordered" evidence="11">
    <location>
        <begin position="263"/>
        <end position="286"/>
    </location>
</feature>
<dbReference type="EC" id="1.97.1.4" evidence="10"/>
<dbReference type="PATRIC" id="fig|1393034.3.peg.349"/>
<dbReference type="InterPro" id="IPR001989">
    <property type="entry name" value="Radical_activat_CS"/>
</dbReference>
<sequence>MMSEKPGAAQVADPLTHRGRVHSIESFGTVDGPGCRMVVFTQGCPMRCAYCHNPDTWAYNAGTQVTVGELIKKFNRNRPFYASGGITVSGGEPLMQADFVADLFWAAHNDPKGCIHTCLDSSGITFGKGSPSRQASIARLLDNCDLVLLDIKHSDPKGHYDLCLQPQEDPLAFGDELARRGIPVLIRHVSVPGITDQEEELKGIGRIIAAWDNVVGLDVLPYHTMGLAKYLSMGLPNRLEGVPAMDPKRAPELRRIILKERARVRAQRKQQQAAQTSQGEATDKRV</sequence>
<dbReference type="AlphaFoldDB" id="A0A133XWH0"/>
<keyword evidence="9 10" id="KW-0411">Iron-sulfur</keyword>
<keyword evidence="13" id="KW-0456">Lyase</keyword>
<comment type="caution">
    <text evidence="13">The sequence shown here is derived from an EMBL/GenBank/DDBJ whole genome shotgun (WGS) entry which is preliminary data.</text>
</comment>
<evidence type="ECO:0000256" key="10">
    <source>
        <dbReference type="RuleBase" id="RU362053"/>
    </source>
</evidence>
<dbReference type="SUPFAM" id="SSF102114">
    <property type="entry name" value="Radical SAM enzymes"/>
    <property type="match status" value="1"/>
</dbReference>
<dbReference type="InterPro" id="IPR012838">
    <property type="entry name" value="PFL1_activating"/>
</dbReference>
<dbReference type="SFLD" id="SFLDG01066">
    <property type="entry name" value="organic_radical-activating_enz"/>
    <property type="match status" value="1"/>
</dbReference>
<dbReference type="InterPro" id="IPR013785">
    <property type="entry name" value="Aldolase_TIM"/>
</dbReference>
<evidence type="ECO:0000256" key="4">
    <source>
        <dbReference type="ARBA" id="ARBA00022485"/>
    </source>
</evidence>
<dbReference type="EMBL" id="LSCR01000005">
    <property type="protein sequence ID" value="KXB35279.1"/>
    <property type="molecule type" value="Genomic_DNA"/>
</dbReference>
<dbReference type="PROSITE" id="PS51918">
    <property type="entry name" value="RADICAL_SAM"/>
    <property type="match status" value="1"/>
</dbReference>
<dbReference type="GO" id="GO:0043365">
    <property type="term" value="F:[formate-C-acetyltransferase]-activating enzyme activity"/>
    <property type="evidence" value="ECO:0007669"/>
    <property type="project" value="UniProtKB-UniRule"/>
</dbReference>
<comment type="cofactor">
    <cofactor evidence="10">
        <name>[4Fe-4S] cluster</name>
        <dbReference type="ChEBI" id="CHEBI:49883"/>
    </cofactor>
    <text evidence="10">Binds 1 [4Fe-4S] cluster. The cluster is coordinated with 3 cysteines and an exchangeable S-adenosyl-L-methionine.</text>
</comment>
<dbReference type="InterPro" id="IPR034457">
    <property type="entry name" value="Organic_radical-activating"/>
</dbReference>
<evidence type="ECO:0000313" key="14">
    <source>
        <dbReference type="Proteomes" id="UP000070675"/>
    </source>
</evidence>
<comment type="similarity">
    <text evidence="2 10">Belongs to the organic radical-activating enzymes family.</text>
</comment>
<evidence type="ECO:0000256" key="7">
    <source>
        <dbReference type="ARBA" id="ARBA00023002"/>
    </source>
</evidence>
<evidence type="ECO:0000256" key="8">
    <source>
        <dbReference type="ARBA" id="ARBA00023004"/>
    </source>
</evidence>
<reference evidence="14" key="1">
    <citation type="submission" date="2016-01" db="EMBL/GenBank/DDBJ databases">
        <authorList>
            <person name="Mitreva M."/>
            <person name="Pepin K.H."/>
            <person name="Mihindukulasuriya K.A."/>
            <person name="Fulton R."/>
            <person name="Fronick C."/>
            <person name="O'Laughlin M."/>
            <person name="Miner T."/>
            <person name="Herter B."/>
            <person name="Rosa B.A."/>
            <person name="Cordes M."/>
            <person name="Tomlinson C."/>
            <person name="Wollam A."/>
            <person name="Palsikar V.B."/>
            <person name="Mardis E.R."/>
            <person name="Wilson R.K."/>
        </authorList>
    </citation>
    <scope>NUCLEOTIDE SEQUENCE [LARGE SCALE GENOMIC DNA]</scope>
    <source>
        <strain evidence="14">DNF00019</strain>
    </source>
</reference>
<keyword evidence="7 10" id="KW-0560">Oxidoreductase</keyword>
<evidence type="ECO:0000256" key="9">
    <source>
        <dbReference type="ARBA" id="ARBA00023014"/>
    </source>
</evidence>
<protein>
    <recommendedName>
        <fullName evidence="3 10">Pyruvate formate-lyase-activating enzyme</fullName>
        <ecNumber evidence="10">1.97.1.4</ecNumber>
    </recommendedName>
</protein>
<comment type="function">
    <text evidence="1 10">Activation of pyruvate formate-lyase under anaerobic conditions by generation of an organic free radical, using S-adenosylmethionine and reduced flavodoxin as cosubstrates to produce 5'-deoxy-adenosine.</text>
</comment>
<keyword evidence="13" id="KW-0670">Pyruvate</keyword>